<protein>
    <recommendedName>
        <fullName evidence="3">TonB-dependent receptor</fullName>
    </recommendedName>
</protein>
<dbReference type="Proteomes" id="UP000830401">
    <property type="component" value="Chromosome"/>
</dbReference>
<dbReference type="RefSeq" id="WP_245125435.1">
    <property type="nucleotide sequence ID" value="NZ_CP095061.1"/>
</dbReference>
<sequence>MGRPFRFNGEAYVKYLTDVVPYDIDNVRLRYFAKNNATAYVAGIDTRIGGEFVNGAESWFSLGVLTTRENIEGDSVTRYDEDGNIVGRDAKGYIRRPQDQRVNLGVFFQDHLPNNPSVRGYVNIVFGTGLPFSPPGLPELRGTDAQTRSYKRVDLGFSKVVALSNQRERRIGQLESLWIGLEILNILGANNVGGYSYIQDLNGRTYSVPNYLSQRVVNLRVIARF</sequence>
<proteinExistence type="predicted"/>
<evidence type="ECO:0000313" key="1">
    <source>
        <dbReference type="EMBL" id="UOQ68375.1"/>
    </source>
</evidence>
<organism evidence="1 2">
    <name type="scientific">Hymenobacter volaticus</name>
    <dbReference type="NCBI Taxonomy" id="2932254"/>
    <lineage>
        <taxon>Bacteria</taxon>
        <taxon>Pseudomonadati</taxon>
        <taxon>Bacteroidota</taxon>
        <taxon>Cytophagia</taxon>
        <taxon>Cytophagales</taxon>
        <taxon>Hymenobacteraceae</taxon>
        <taxon>Hymenobacter</taxon>
    </lineage>
</organism>
<reference evidence="1" key="1">
    <citation type="submission" date="2022-04" db="EMBL/GenBank/DDBJ databases">
        <title>Hymenobacter sp. isolated from the air.</title>
        <authorList>
            <person name="Won M."/>
            <person name="Lee C.-M."/>
            <person name="Woen H.-Y."/>
            <person name="Kwon S.-W."/>
        </authorList>
    </citation>
    <scope>NUCLEOTIDE SEQUENCE</scope>
    <source>
        <strain evidence="1">5420S-77</strain>
    </source>
</reference>
<keyword evidence="2" id="KW-1185">Reference proteome</keyword>
<evidence type="ECO:0000313" key="2">
    <source>
        <dbReference type="Proteomes" id="UP000830401"/>
    </source>
</evidence>
<name>A0ABY4GC74_9BACT</name>
<accession>A0ABY4GC74</accession>
<dbReference type="EMBL" id="CP095061">
    <property type="protein sequence ID" value="UOQ68375.1"/>
    <property type="molecule type" value="Genomic_DNA"/>
</dbReference>
<gene>
    <name evidence="1" type="ORF">MUN86_11290</name>
</gene>
<evidence type="ECO:0008006" key="3">
    <source>
        <dbReference type="Google" id="ProtNLM"/>
    </source>
</evidence>
<dbReference type="SUPFAM" id="SSF56935">
    <property type="entry name" value="Porins"/>
    <property type="match status" value="1"/>
</dbReference>